<comment type="caution">
    <text evidence="3">The sequence shown here is derived from an EMBL/GenBank/DDBJ whole genome shotgun (WGS) entry which is preliminary data.</text>
</comment>
<name>A0A5J4Q2M8_9ZZZZ</name>
<dbReference type="EC" id="3.1.3.11" evidence="3"/>
<dbReference type="Pfam" id="PF06874">
    <property type="entry name" value="FBPase_2"/>
    <property type="match status" value="1"/>
</dbReference>
<keyword evidence="2" id="KW-0464">Manganese</keyword>
<dbReference type="AlphaFoldDB" id="A0A5J4Q2M8"/>
<feature type="non-terminal residue" evidence="3">
    <location>
        <position position="1"/>
    </location>
</feature>
<evidence type="ECO:0000256" key="2">
    <source>
        <dbReference type="ARBA" id="ARBA00023211"/>
    </source>
</evidence>
<gene>
    <name evidence="3" type="ORF">EZS27_033477</name>
</gene>
<accession>A0A5J4Q2M8</accession>
<organism evidence="3">
    <name type="scientific">termite gut metagenome</name>
    <dbReference type="NCBI Taxonomy" id="433724"/>
    <lineage>
        <taxon>unclassified sequences</taxon>
        <taxon>metagenomes</taxon>
        <taxon>organismal metagenomes</taxon>
    </lineage>
</organism>
<evidence type="ECO:0000256" key="1">
    <source>
        <dbReference type="ARBA" id="ARBA00022801"/>
    </source>
</evidence>
<dbReference type="InterPro" id="IPR009164">
    <property type="entry name" value="FBPtase_class3"/>
</dbReference>
<reference evidence="3" key="1">
    <citation type="submission" date="2019-03" db="EMBL/GenBank/DDBJ databases">
        <title>Single cell metagenomics reveals metabolic interactions within the superorganism composed of flagellate Streblomastix strix and complex community of Bacteroidetes bacteria on its surface.</title>
        <authorList>
            <person name="Treitli S.C."/>
            <person name="Kolisko M."/>
            <person name="Husnik F."/>
            <person name="Keeling P."/>
            <person name="Hampl V."/>
        </authorList>
    </citation>
    <scope>NUCLEOTIDE SEQUENCE</scope>
    <source>
        <strain evidence="3">STM</strain>
    </source>
</reference>
<keyword evidence="1 3" id="KW-0378">Hydrolase</keyword>
<dbReference type="GO" id="GO:0006094">
    <property type="term" value="P:gluconeogenesis"/>
    <property type="evidence" value="ECO:0007669"/>
    <property type="project" value="InterPro"/>
</dbReference>
<evidence type="ECO:0000313" key="3">
    <source>
        <dbReference type="EMBL" id="KAA6316176.1"/>
    </source>
</evidence>
<dbReference type="GO" id="GO:0042132">
    <property type="term" value="F:fructose 1,6-bisphosphate 1-phosphatase activity"/>
    <property type="evidence" value="ECO:0007669"/>
    <property type="project" value="UniProtKB-EC"/>
</dbReference>
<protein>
    <submittedName>
        <fullName evidence="3">Fructose-1 6-bisphosphatase class 3</fullName>
        <ecNumber evidence="3">3.1.3.11</ecNumber>
    </submittedName>
</protein>
<proteinExistence type="predicted"/>
<sequence length="53" mass="6138">EGHDIKSTRFVIEFNSQRVMVKDTDEGKVLIAQIQDLNKLMTAYRTGLIKEKE</sequence>
<dbReference type="EMBL" id="SNRY01004977">
    <property type="protein sequence ID" value="KAA6316176.1"/>
    <property type="molecule type" value="Genomic_DNA"/>
</dbReference>